<dbReference type="EMBL" id="JBIRWE010000006">
    <property type="protein sequence ID" value="MFI1965686.1"/>
    <property type="molecule type" value="Genomic_DNA"/>
</dbReference>
<evidence type="ECO:0000259" key="1">
    <source>
        <dbReference type="Pfam" id="PF13924"/>
    </source>
</evidence>
<keyword evidence="3" id="KW-1185">Reference proteome</keyword>
<protein>
    <submittedName>
        <fullName evidence="2">Lipocalin-like domain-containing protein</fullName>
    </submittedName>
</protein>
<comment type="caution">
    <text evidence="2">The sequence shown here is derived from an EMBL/GenBank/DDBJ whole genome shotgun (WGS) entry which is preliminary data.</text>
</comment>
<proteinExistence type="predicted"/>
<evidence type="ECO:0000313" key="2">
    <source>
        <dbReference type="EMBL" id="MFI1965686.1"/>
    </source>
</evidence>
<feature type="domain" description="Lipocalin-like" evidence="1">
    <location>
        <begin position="10"/>
        <end position="126"/>
    </location>
</feature>
<evidence type="ECO:0000313" key="3">
    <source>
        <dbReference type="Proteomes" id="UP001611548"/>
    </source>
</evidence>
<organism evidence="2 3">
    <name type="scientific">Streptomyces pathocidini</name>
    <dbReference type="NCBI Taxonomy" id="1650571"/>
    <lineage>
        <taxon>Bacteria</taxon>
        <taxon>Bacillati</taxon>
        <taxon>Actinomycetota</taxon>
        <taxon>Actinomycetes</taxon>
        <taxon>Kitasatosporales</taxon>
        <taxon>Streptomycetaceae</taxon>
        <taxon>Streptomyces</taxon>
    </lineage>
</organism>
<dbReference type="Proteomes" id="UP001611548">
    <property type="component" value="Unassembled WGS sequence"/>
</dbReference>
<name>A0ABW7UUV6_9ACTN</name>
<dbReference type="Pfam" id="PF13924">
    <property type="entry name" value="Lipocalin_5"/>
    <property type="match status" value="1"/>
</dbReference>
<gene>
    <name evidence="2" type="ORF">ACH429_16515</name>
</gene>
<dbReference type="RefSeq" id="WP_079101372.1">
    <property type="nucleotide sequence ID" value="NZ_JBIRWE010000006.1"/>
</dbReference>
<dbReference type="InterPro" id="IPR024311">
    <property type="entry name" value="Lipocalin-like"/>
</dbReference>
<accession>A0ABW7UUV6</accession>
<sequence length="129" mass="13901">MMVLSAAQLVGTWTLETVTVTRPGSTITLRNPDVSGMLCYSPDHHLLAMIRLSKAPPAAGSFPLPEFIAYAGCAAISGDQIECRVQIGSDRALVGSVQTRMAVLRDHQLHLSTSYMESEAVLTWRKAAS</sequence>
<reference evidence="2 3" key="1">
    <citation type="submission" date="2024-10" db="EMBL/GenBank/DDBJ databases">
        <title>The Natural Products Discovery Center: Release of the First 8490 Sequenced Strains for Exploring Actinobacteria Biosynthetic Diversity.</title>
        <authorList>
            <person name="Kalkreuter E."/>
            <person name="Kautsar S.A."/>
            <person name="Yang D."/>
            <person name="Bader C.D."/>
            <person name="Teijaro C.N."/>
            <person name="Fluegel L."/>
            <person name="Davis C.M."/>
            <person name="Simpson J.R."/>
            <person name="Lauterbach L."/>
            <person name="Steele A.D."/>
            <person name="Gui C."/>
            <person name="Meng S."/>
            <person name="Li G."/>
            <person name="Viehrig K."/>
            <person name="Ye F."/>
            <person name="Su P."/>
            <person name="Kiefer A.F."/>
            <person name="Nichols A."/>
            <person name="Cepeda A.J."/>
            <person name="Yan W."/>
            <person name="Fan B."/>
            <person name="Jiang Y."/>
            <person name="Adhikari A."/>
            <person name="Zheng C.-J."/>
            <person name="Schuster L."/>
            <person name="Cowan T.M."/>
            <person name="Smanski M.J."/>
            <person name="Chevrette M.G."/>
            <person name="De Carvalho L.P.S."/>
            <person name="Shen B."/>
        </authorList>
    </citation>
    <scope>NUCLEOTIDE SEQUENCE [LARGE SCALE GENOMIC DNA]</scope>
    <source>
        <strain evidence="2 3">NPDC020327</strain>
    </source>
</reference>